<dbReference type="Pfam" id="PF22633">
    <property type="entry name" value="F5_F8_type_C_2"/>
    <property type="match status" value="1"/>
</dbReference>
<keyword evidence="1" id="KW-0732">Signal</keyword>
<proteinExistence type="predicted"/>
<dbReference type="Gene3D" id="2.60.120.260">
    <property type="entry name" value="Galactose-binding domain-like"/>
    <property type="match status" value="2"/>
</dbReference>
<dbReference type="InterPro" id="IPR012341">
    <property type="entry name" value="6hp_glycosidase-like_sf"/>
</dbReference>
<dbReference type="Gene3D" id="1.50.10.10">
    <property type="match status" value="1"/>
</dbReference>
<dbReference type="InterPro" id="IPR000421">
    <property type="entry name" value="FA58C"/>
</dbReference>
<dbReference type="SUPFAM" id="SSF49785">
    <property type="entry name" value="Galactose-binding domain-like"/>
    <property type="match status" value="1"/>
</dbReference>
<dbReference type="InterPro" id="IPR008928">
    <property type="entry name" value="6-hairpin_glycosidase_sf"/>
</dbReference>
<sequence length="1100" mass="118952">MGSTGTTFRRRVAAFTVATLGAALLTAQPTPGYAAQTIGLPTFTGPAIPAAPVGYTTGNMMQAMYNAESGGTDFWMDRLLSRSGGSDPADADGAILMTRGRALFMKTHTPGTMGFAGHVAYWESISDNNAYTITASPGTFSEQPSQRWQAPSSSKNVFTSGSITITQQKFITNNNVAVTNLSITNSGSASTTLTLRAVSPYATSGSGSELTGSTGVKNSLTTLTTRLTGDAFAVSSGGLNRSITVAAGATATAKVVMGFIASEIPDSATEYSAYAGYSNATAFATHVRAYNKWWADNIPYFDSPEPALKKNYYYRWWLMRFNNLDADIPGQTYQFPISVEGALGYNNAIVLTQPMHIDDLKYLRTPLYAYGDWLSAGQVSKGARFVDNPGDPENWSNSYTQYIAEAAWKSYQIHGGQPAIAANLAKYAEGDVKGQLAYYDTNNNKLIEYDWGALTGNDADAVSFDWRAGKMDRGESAYQYSGALAAAAAYEAAGNTAKAAEMRQLATDIGNAIVNVLWNPSRNLFENRMVSDGAFNPWKEINIYYPFAVNAIPNTTTYKQALRLFDDPAQYPIFPFYTANQADKAAAGTGSNNFSTINSTVQFRLISSVIRNYPNSWITADWYKKLLYWNAYAQYVNGNMAYPDANEFWANWNGSSITYRSWIHHNILGSGNWTMIEDVAGLRPRNDAKVELSPINIDWTHFTVNNIRYRNADLSIVWDDPADGVVRYPGVPEGYSIFINGTRVATVNSLVPFTWDPATGAVTTTGTVSYNTSYSSLQAPNQVVQSDARVLDELAKAGVDTTLPALTNLATGATVSASYSGSGTSTAAAVDGFPINEPYWGAGGSPNSQDWYEVNFGTARTLNEVRLYFKDSRPASTTYRAPSAYDIQYYNGSAWVSVPSQAKSPGAPRANYNLVTFPAISAQRVRVLATNASGAKTGLTEVKIFNRGGTQPPPVTNLALSASPVCSYTSSWESCAAINNGDEPTSSNWGGTNQGNRWGTWPETGTQTAELQWSTAQSISRAQVYFFDDDQGIDMPSSWKLQYWNGTAYADVPGAGAYTLTKNAYNTVTFTATSTTRLRVVLTATGTSSLGLLEVKVFTS</sequence>
<organism evidence="3 4">
    <name type="scientific">Hamadaea flava</name>
    <dbReference type="NCBI Taxonomy" id="1742688"/>
    <lineage>
        <taxon>Bacteria</taxon>
        <taxon>Bacillati</taxon>
        <taxon>Actinomycetota</taxon>
        <taxon>Actinomycetes</taxon>
        <taxon>Micromonosporales</taxon>
        <taxon>Micromonosporaceae</taxon>
        <taxon>Hamadaea</taxon>
    </lineage>
</organism>
<evidence type="ECO:0000313" key="4">
    <source>
        <dbReference type="Proteomes" id="UP001595816"/>
    </source>
</evidence>
<dbReference type="Pfam" id="PF22422">
    <property type="entry name" value="MGH1-like_GH"/>
    <property type="match status" value="1"/>
</dbReference>
<dbReference type="Proteomes" id="UP001595816">
    <property type="component" value="Unassembled WGS sequence"/>
</dbReference>
<feature type="signal peptide" evidence="1">
    <location>
        <begin position="1"/>
        <end position="34"/>
    </location>
</feature>
<feature type="domain" description="F5/8 type C" evidence="2">
    <location>
        <begin position="801"/>
        <end position="947"/>
    </location>
</feature>
<dbReference type="RefSeq" id="WP_253763000.1">
    <property type="nucleotide sequence ID" value="NZ_JAMZDZ010000001.1"/>
</dbReference>
<feature type="chain" id="PRO_5045809603" evidence="1">
    <location>
        <begin position="35"/>
        <end position="1100"/>
    </location>
</feature>
<dbReference type="SUPFAM" id="SSF48208">
    <property type="entry name" value="Six-hairpin glycosidases"/>
    <property type="match status" value="1"/>
</dbReference>
<gene>
    <name evidence="3" type="ORF">ACFOZ4_31300</name>
</gene>
<protein>
    <submittedName>
        <fullName evidence="3">Discoidin domain-containing protein</fullName>
    </submittedName>
</protein>
<evidence type="ECO:0000313" key="3">
    <source>
        <dbReference type="EMBL" id="MFC4135121.1"/>
    </source>
</evidence>
<comment type="caution">
    <text evidence="3">The sequence shown here is derived from an EMBL/GenBank/DDBJ whole genome shotgun (WGS) entry which is preliminary data.</text>
</comment>
<dbReference type="EMBL" id="JBHSAY010000020">
    <property type="protein sequence ID" value="MFC4135121.1"/>
    <property type="molecule type" value="Genomic_DNA"/>
</dbReference>
<reference evidence="4" key="1">
    <citation type="journal article" date="2019" name="Int. J. Syst. Evol. Microbiol.">
        <title>The Global Catalogue of Microorganisms (GCM) 10K type strain sequencing project: providing services to taxonomists for standard genome sequencing and annotation.</title>
        <authorList>
            <consortium name="The Broad Institute Genomics Platform"/>
            <consortium name="The Broad Institute Genome Sequencing Center for Infectious Disease"/>
            <person name="Wu L."/>
            <person name="Ma J."/>
        </authorList>
    </citation>
    <scope>NUCLEOTIDE SEQUENCE [LARGE SCALE GENOMIC DNA]</scope>
    <source>
        <strain evidence="4">CGMCC 4.7289</strain>
    </source>
</reference>
<dbReference type="InterPro" id="IPR054491">
    <property type="entry name" value="MGH1-like_GH"/>
</dbReference>
<dbReference type="InterPro" id="IPR008979">
    <property type="entry name" value="Galactose-bd-like_sf"/>
</dbReference>
<evidence type="ECO:0000259" key="2">
    <source>
        <dbReference type="PROSITE" id="PS50022"/>
    </source>
</evidence>
<accession>A0ABV8LVP9</accession>
<keyword evidence="4" id="KW-1185">Reference proteome</keyword>
<name>A0ABV8LVP9_9ACTN</name>
<dbReference type="PROSITE" id="PS50022">
    <property type="entry name" value="FA58C_3"/>
    <property type="match status" value="1"/>
</dbReference>
<evidence type="ECO:0000256" key="1">
    <source>
        <dbReference type="SAM" id="SignalP"/>
    </source>
</evidence>